<dbReference type="GO" id="GO:0055040">
    <property type="term" value="C:periplasmic flagellum"/>
    <property type="evidence" value="ECO:0007669"/>
    <property type="project" value="UniProtKB-SubCell"/>
</dbReference>
<keyword evidence="5" id="KW-0966">Cell projection</keyword>
<evidence type="ECO:0000256" key="3">
    <source>
        <dbReference type="ARBA" id="ARBA00023143"/>
    </source>
</evidence>
<reference evidence="5 6" key="2">
    <citation type="journal article" date="2010" name="J. Bacteriol.">
        <title>Genome sequence of the polysaccharide-degrading, thermophilic anaerobe Spirochaeta thermophila DSM 6192.</title>
        <authorList>
            <person name="Angelov A."/>
            <person name="Liebl S."/>
            <person name="Ballschmiter M."/>
            <person name="Bomeke M."/>
            <person name="Lehmann R."/>
            <person name="Liesegang H."/>
            <person name="Daniel R."/>
            <person name="Liebl W."/>
        </authorList>
    </citation>
    <scope>NUCLEOTIDE SEQUENCE [LARGE SCALE GENOMIC DNA]</scope>
    <source>
        <strain evidence="6">ATCC 49972 / DSM 6192 / RI 19.B1</strain>
    </source>
</reference>
<dbReference type="Pfam" id="PF04620">
    <property type="entry name" value="FlaA"/>
    <property type="match status" value="1"/>
</dbReference>
<comment type="subcellular location">
    <subcellularLocation>
        <location evidence="1">Periplasmic flagellum</location>
    </subcellularLocation>
</comment>
<dbReference type="KEGG" id="sta:STHERM_c07880"/>
<dbReference type="InterPro" id="IPR006714">
    <property type="entry name" value="FlaA"/>
</dbReference>
<keyword evidence="3" id="KW-0975">Bacterial flagellum</keyword>
<feature type="signal peptide" evidence="4">
    <location>
        <begin position="1"/>
        <end position="20"/>
    </location>
</feature>
<dbReference type="eggNOG" id="ENOG5033RD4">
    <property type="taxonomic scope" value="Bacteria"/>
</dbReference>
<protein>
    <submittedName>
        <fullName evidence="5">Putative flagellar filament outer layer protein FlaA</fullName>
    </submittedName>
</protein>
<feature type="chain" id="PRO_5003139718" evidence="4">
    <location>
        <begin position="21"/>
        <end position="234"/>
    </location>
</feature>
<dbReference type="AlphaFoldDB" id="E0RRV2"/>
<reference key="1">
    <citation type="submission" date="2009-08" db="EMBL/GenBank/DDBJ databases">
        <title>The genome sequence of Spirochaeta thermophila DSM6192.</title>
        <authorList>
            <person name="Angelov A."/>
            <person name="Mientus M."/>
            <person name="Wittenberg S."/>
            <person name="Lehmann R."/>
            <person name="Liesegang H."/>
            <person name="Daniel R."/>
            <person name="Liebl W."/>
        </authorList>
    </citation>
    <scope>NUCLEOTIDE SEQUENCE</scope>
    <source>
        <strain>DSM 6192</strain>
    </source>
</reference>
<dbReference type="EMBL" id="CP001698">
    <property type="protein sequence ID" value="ADN01739.1"/>
    <property type="molecule type" value="Genomic_DNA"/>
</dbReference>
<organism evidence="5 6">
    <name type="scientific">Winmispira thermophila (strain ATCC 49972 / DSM 6192 / RI 19.B1)</name>
    <name type="common">Spirochaeta thermophila</name>
    <dbReference type="NCBI Taxonomy" id="665571"/>
    <lineage>
        <taxon>Bacteria</taxon>
        <taxon>Pseudomonadati</taxon>
        <taxon>Spirochaetota</taxon>
        <taxon>Spirochaetia</taxon>
        <taxon>Winmispirales</taxon>
        <taxon>Winmispiraceae</taxon>
        <taxon>Winmispira</taxon>
    </lineage>
</organism>
<evidence type="ECO:0000313" key="6">
    <source>
        <dbReference type="Proteomes" id="UP000001296"/>
    </source>
</evidence>
<keyword evidence="2" id="KW-0574">Periplasm</keyword>
<keyword evidence="5" id="KW-0282">Flagellum</keyword>
<evidence type="ECO:0000313" key="5">
    <source>
        <dbReference type="EMBL" id="ADN01739.1"/>
    </source>
</evidence>
<dbReference type="RefSeq" id="WP_013313580.1">
    <property type="nucleotide sequence ID" value="NC_014484.1"/>
</dbReference>
<evidence type="ECO:0000256" key="2">
    <source>
        <dbReference type="ARBA" id="ARBA00022764"/>
    </source>
</evidence>
<dbReference type="HOGENOM" id="CLU_097187_0_0_12"/>
<accession>E0RRV2</accession>
<sequence>MKRIAGIIATSIMILFPVMAQNVDEIDPTKLGTDTAQQKLQEVSVDRFENPGFWTVRMPLDNGLVEFRRFEGGPKDKEPIQAEVEAGIQEEDRYVLGVKASFFRRGPVEILVKPSRPIIVEGIVKTLSVWVVGRNFNHTLKVWIEDAFGNEAILTMGKLNFTGWKRLSVPLPTTLKQQDYHYGQKSGIRIKGFIIECDMMEAFGRYYVYFDDLRAVTDLFPIEVRDEDDMADNW</sequence>
<keyword evidence="5" id="KW-0969">Cilium</keyword>
<dbReference type="GO" id="GO:0071973">
    <property type="term" value="P:bacterial-type flagellum-dependent cell motility"/>
    <property type="evidence" value="ECO:0007669"/>
    <property type="project" value="InterPro"/>
</dbReference>
<dbReference type="PaxDb" id="665571-STHERM_c07880"/>
<dbReference type="GO" id="GO:0030288">
    <property type="term" value="C:outer membrane-bounded periplasmic space"/>
    <property type="evidence" value="ECO:0007669"/>
    <property type="project" value="InterPro"/>
</dbReference>
<name>E0RRV2_WINT6</name>
<dbReference type="Proteomes" id="UP000001296">
    <property type="component" value="Chromosome"/>
</dbReference>
<gene>
    <name evidence="5" type="primary">flaA2</name>
    <name evidence="5" type="ordered locus">STHERM_c07880</name>
</gene>
<evidence type="ECO:0000256" key="4">
    <source>
        <dbReference type="SAM" id="SignalP"/>
    </source>
</evidence>
<evidence type="ECO:0000256" key="1">
    <source>
        <dbReference type="ARBA" id="ARBA00004631"/>
    </source>
</evidence>
<keyword evidence="4" id="KW-0732">Signal</keyword>
<proteinExistence type="predicted"/>